<dbReference type="InterPro" id="IPR032795">
    <property type="entry name" value="DUF3741-assoc"/>
</dbReference>
<reference evidence="3" key="1">
    <citation type="submission" date="2017-07" db="EMBL/GenBank/DDBJ databases">
        <title>Taro Niue Genome Assembly and Annotation.</title>
        <authorList>
            <person name="Atibalentja N."/>
            <person name="Keating K."/>
            <person name="Fields C.J."/>
        </authorList>
    </citation>
    <scope>NUCLEOTIDE SEQUENCE</scope>
    <source>
        <strain evidence="3">Niue_2</strain>
        <tissue evidence="3">Leaf</tissue>
    </source>
</reference>
<feature type="region of interest" description="Disordered" evidence="1">
    <location>
        <begin position="153"/>
        <end position="334"/>
    </location>
</feature>
<feature type="compositionally biased region" description="Basic and acidic residues" evidence="1">
    <location>
        <begin position="169"/>
        <end position="203"/>
    </location>
</feature>
<feature type="compositionally biased region" description="Basic and acidic residues" evidence="1">
    <location>
        <begin position="258"/>
        <end position="274"/>
    </location>
</feature>
<evidence type="ECO:0000256" key="1">
    <source>
        <dbReference type="SAM" id="MobiDB-lite"/>
    </source>
</evidence>
<sequence>MKLPSSCSTASPSPYHLNSDAAAAGCFSGILRRLVCGTLDVGSSSRNRVADAGTAGAVLGAAEAPEKAGSLKPPATPPSAPGIVARLMGLDSMPELPSAPQGPIGRSRSTGSLEGWPVLLPVQTHRRSHSFRETPTFLRPENDEFLLLSFSPENGEETKKSPEPPPKSANHEMGLRQLDQRNAGEKETQERPSQIERAAERTPTKKKKKKKNVQREIAREKAAAETCRRYVLPPHKAEAHIKTRSRGTGPAKTATHIETPERTRPTKTGDEEKTSVISKTMAELECSSQNSSPVSVLDRLPELDGESFTDTSTPISDGEEEPRQEESSRRKLSSQLDCFDDPSQFFHLILVEDKQRSMPTEKRRAGTRDAASLPHSSSHLWAEACRLAEGDAQRQPWKTQDPEEIVVEFGLQILESLLQETVDEFFHVPAAAAPELMCMTT</sequence>
<evidence type="ECO:0000259" key="2">
    <source>
        <dbReference type="Pfam" id="PF14383"/>
    </source>
</evidence>
<dbReference type="PANTHER" id="PTHR35499:SF1">
    <property type="entry name" value="DUF3741 DOMAIN-CONTAINING PROTEIN"/>
    <property type="match status" value="1"/>
</dbReference>
<organism evidence="3 4">
    <name type="scientific">Colocasia esculenta</name>
    <name type="common">Wild taro</name>
    <name type="synonym">Arum esculentum</name>
    <dbReference type="NCBI Taxonomy" id="4460"/>
    <lineage>
        <taxon>Eukaryota</taxon>
        <taxon>Viridiplantae</taxon>
        <taxon>Streptophyta</taxon>
        <taxon>Embryophyta</taxon>
        <taxon>Tracheophyta</taxon>
        <taxon>Spermatophyta</taxon>
        <taxon>Magnoliopsida</taxon>
        <taxon>Liliopsida</taxon>
        <taxon>Araceae</taxon>
        <taxon>Aroideae</taxon>
        <taxon>Colocasieae</taxon>
        <taxon>Colocasia</taxon>
    </lineage>
</organism>
<dbReference type="PANTHER" id="PTHR35499">
    <property type="entry name" value="OS05G0128300 PROTEIN"/>
    <property type="match status" value="1"/>
</dbReference>
<dbReference type="EMBL" id="NMUH01003466">
    <property type="protein sequence ID" value="MQM05723.1"/>
    <property type="molecule type" value="Genomic_DNA"/>
</dbReference>
<dbReference type="Proteomes" id="UP000652761">
    <property type="component" value="Unassembled WGS sequence"/>
</dbReference>
<dbReference type="AlphaFoldDB" id="A0A843W3R7"/>
<evidence type="ECO:0000313" key="3">
    <source>
        <dbReference type="EMBL" id="MQM05723.1"/>
    </source>
</evidence>
<protein>
    <recommendedName>
        <fullName evidence="2">DUF3741 domain-containing protein</fullName>
    </recommendedName>
</protein>
<proteinExistence type="predicted"/>
<comment type="caution">
    <text evidence="3">The sequence shown here is derived from an EMBL/GenBank/DDBJ whole genome shotgun (WGS) entry which is preliminary data.</text>
</comment>
<dbReference type="OrthoDB" id="1924799at2759"/>
<accession>A0A843W3R7</accession>
<dbReference type="Pfam" id="PF14383">
    <property type="entry name" value="VARLMGL"/>
    <property type="match status" value="1"/>
</dbReference>
<feature type="domain" description="DUF3741" evidence="2">
    <location>
        <begin position="80"/>
        <end position="94"/>
    </location>
</feature>
<feature type="compositionally biased region" description="Basic and acidic residues" evidence="1">
    <location>
        <begin position="213"/>
        <end position="228"/>
    </location>
</feature>
<evidence type="ECO:0000313" key="4">
    <source>
        <dbReference type="Proteomes" id="UP000652761"/>
    </source>
</evidence>
<gene>
    <name evidence="3" type="ORF">Taro_038535</name>
</gene>
<name>A0A843W3R7_COLES</name>
<keyword evidence="4" id="KW-1185">Reference proteome</keyword>